<dbReference type="RefSeq" id="WP_053250988.1">
    <property type="nucleotide sequence ID" value="NZ_LGAP01000017.1"/>
</dbReference>
<name>A0A0L8BMA2_ENSAD</name>
<dbReference type="OrthoDB" id="8454208at2"/>
<proteinExistence type="predicted"/>
<organism evidence="1 2">
    <name type="scientific">Ensifer adhaerens</name>
    <name type="common">Sinorhizobium morelense</name>
    <dbReference type="NCBI Taxonomy" id="106592"/>
    <lineage>
        <taxon>Bacteria</taxon>
        <taxon>Pseudomonadati</taxon>
        <taxon>Pseudomonadota</taxon>
        <taxon>Alphaproteobacteria</taxon>
        <taxon>Hyphomicrobiales</taxon>
        <taxon>Rhizobiaceae</taxon>
        <taxon>Sinorhizobium/Ensifer group</taxon>
        <taxon>Ensifer</taxon>
    </lineage>
</organism>
<dbReference type="PATRIC" id="fig|106592.7.peg.2306"/>
<protein>
    <submittedName>
        <fullName evidence="1">Uncharacterized protein</fullName>
    </submittedName>
</protein>
<evidence type="ECO:0000313" key="2">
    <source>
        <dbReference type="Proteomes" id="UP000037425"/>
    </source>
</evidence>
<gene>
    <name evidence="1" type="ORF">AC244_22235</name>
</gene>
<dbReference type="Proteomes" id="UP000037425">
    <property type="component" value="Unassembled WGS sequence"/>
</dbReference>
<dbReference type="EMBL" id="LGAP01000017">
    <property type="protein sequence ID" value="KOF15715.1"/>
    <property type="molecule type" value="Genomic_DNA"/>
</dbReference>
<dbReference type="AlphaFoldDB" id="A0A0L8BMA2"/>
<sequence>MLKQTIDPELEQLFADGPVSHQTMLRFLHEIERIDQEEIAFANSLLPSAGDYLNGRWLRRFITADISDDDARRWMSRQKALVGRLCALFPTVLRYVTLEEKRRALNILSMIYGCANDYDYVISNGRRDANRKKIVNNIRNVGDMVEKLLNFSDWNYIGYSEFENAYKSYHKGVKEVEGDPLTRLQHDLKFLGCFLKLSLYRAQSEADYIKPPDNQAKTRIVDCAYTVSLWWRGPPLVTTPGSDFSAMCSLIFEIATGIADESLAGAINRFARSQERAQADKDELDYGPAWERARNDDNFYDIKETSLSLQNKIEKLNVTLLDPSLPVEATAIVRSLLDDAIEEAERNENEHGPFQMWASQVKGDWSAELQLSNDLESLRLRLDIEIGKRRRAARERG</sequence>
<accession>A0A0L8BMA2</accession>
<reference evidence="2" key="1">
    <citation type="submission" date="2015-07" db="EMBL/GenBank/DDBJ databases">
        <title>Whole genome sequence of an Ensifer adhaerens strain isolated from a cave pool in the Wind Cave National Park.</title>
        <authorList>
            <person name="Eng W.W.H."/>
            <person name="Gan H.M."/>
            <person name="Barton H.A."/>
            <person name="Savka M.A."/>
        </authorList>
    </citation>
    <scope>NUCLEOTIDE SEQUENCE [LARGE SCALE GENOMIC DNA]</scope>
    <source>
        <strain evidence="2">SD006</strain>
    </source>
</reference>
<comment type="caution">
    <text evidence="1">The sequence shown here is derived from an EMBL/GenBank/DDBJ whole genome shotgun (WGS) entry which is preliminary data.</text>
</comment>
<evidence type="ECO:0000313" key="1">
    <source>
        <dbReference type="EMBL" id="KOF15715.1"/>
    </source>
</evidence>